<dbReference type="Pfam" id="PF01925">
    <property type="entry name" value="TauE"/>
    <property type="match status" value="1"/>
</dbReference>
<dbReference type="PANTHER" id="PTHR30269:SF37">
    <property type="entry name" value="MEMBRANE TRANSPORTER PROTEIN"/>
    <property type="match status" value="1"/>
</dbReference>
<evidence type="ECO:0000256" key="3">
    <source>
        <dbReference type="ARBA" id="ARBA00022448"/>
    </source>
</evidence>
<comment type="subcellular location">
    <subcellularLocation>
        <location evidence="1 8">Cell membrane</location>
        <topology evidence="1 8">Multi-pass membrane protein</topology>
    </subcellularLocation>
</comment>
<keyword evidence="10" id="KW-1185">Reference proteome</keyword>
<dbReference type="InterPro" id="IPR002781">
    <property type="entry name" value="TM_pro_TauE-like"/>
</dbReference>
<proteinExistence type="inferred from homology"/>
<evidence type="ECO:0000256" key="8">
    <source>
        <dbReference type="RuleBase" id="RU363041"/>
    </source>
</evidence>
<feature type="transmembrane region" description="Helical" evidence="8">
    <location>
        <begin position="163"/>
        <end position="182"/>
    </location>
</feature>
<evidence type="ECO:0000256" key="1">
    <source>
        <dbReference type="ARBA" id="ARBA00004651"/>
    </source>
</evidence>
<feature type="transmembrane region" description="Helical" evidence="8">
    <location>
        <begin position="128"/>
        <end position="151"/>
    </location>
</feature>
<reference evidence="9 10" key="1">
    <citation type="journal article" date="2012" name="Science">
        <title>Ecological populations of bacteria act as socially cohesive units of antibiotic production and resistance.</title>
        <authorList>
            <person name="Cordero O.X."/>
            <person name="Wildschutte H."/>
            <person name="Kirkup B."/>
            <person name="Proehl S."/>
            <person name="Ngo L."/>
            <person name="Hussain F."/>
            <person name="Le Roux F."/>
            <person name="Mincer T."/>
            <person name="Polz M.F."/>
        </authorList>
    </citation>
    <scope>NUCLEOTIDE SEQUENCE [LARGE SCALE GENOMIC DNA]</scope>
    <source>
        <strain evidence="9 10">FF-238</strain>
    </source>
</reference>
<name>A0A1E5D527_9VIBR</name>
<evidence type="ECO:0000256" key="6">
    <source>
        <dbReference type="ARBA" id="ARBA00022989"/>
    </source>
</evidence>
<dbReference type="RefSeq" id="WP_017054463.1">
    <property type="nucleotide sequence ID" value="NZ_AJYW02000041.1"/>
</dbReference>
<feature type="transmembrane region" description="Helical" evidence="8">
    <location>
        <begin position="194"/>
        <end position="215"/>
    </location>
</feature>
<evidence type="ECO:0000256" key="2">
    <source>
        <dbReference type="ARBA" id="ARBA00009142"/>
    </source>
</evidence>
<dbReference type="EMBL" id="AJYW02000041">
    <property type="protein sequence ID" value="OEE78715.1"/>
    <property type="molecule type" value="Genomic_DNA"/>
</dbReference>
<evidence type="ECO:0000256" key="4">
    <source>
        <dbReference type="ARBA" id="ARBA00022475"/>
    </source>
</evidence>
<dbReference type="PANTHER" id="PTHR30269">
    <property type="entry name" value="TRANSMEMBRANE PROTEIN YFCA"/>
    <property type="match status" value="1"/>
</dbReference>
<dbReference type="Proteomes" id="UP000094165">
    <property type="component" value="Unassembled WGS sequence"/>
</dbReference>
<feature type="transmembrane region" description="Helical" evidence="8">
    <location>
        <begin position="99"/>
        <end position="116"/>
    </location>
</feature>
<keyword evidence="7 8" id="KW-0472">Membrane</keyword>
<keyword evidence="3" id="KW-0813">Transport</keyword>
<evidence type="ECO:0000313" key="9">
    <source>
        <dbReference type="EMBL" id="OEE78715.1"/>
    </source>
</evidence>
<feature type="transmembrane region" description="Helical" evidence="8">
    <location>
        <begin position="29"/>
        <end position="54"/>
    </location>
</feature>
<dbReference type="AlphaFoldDB" id="A0A1E5D527"/>
<evidence type="ECO:0000256" key="7">
    <source>
        <dbReference type="ARBA" id="ARBA00023136"/>
    </source>
</evidence>
<comment type="caution">
    <text evidence="9">The sequence shown here is derived from an EMBL/GenBank/DDBJ whole genome shotgun (WGS) entry which is preliminary data.</text>
</comment>
<accession>A0A1E5D527</accession>
<feature type="transmembrane region" description="Helical" evidence="8">
    <location>
        <begin position="227"/>
        <end position="245"/>
    </location>
</feature>
<gene>
    <name evidence="9" type="ORF">A130_12965</name>
</gene>
<protein>
    <recommendedName>
        <fullName evidence="8">Probable membrane transporter protein</fullName>
    </recommendedName>
</protein>
<comment type="similarity">
    <text evidence="2 8">Belongs to the 4-toluene sulfonate uptake permease (TSUP) (TC 2.A.102) family.</text>
</comment>
<evidence type="ECO:0000313" key="10">
    <source>
        <dbReference type="Proteomes" id="UP000094165"/>
    </source>
</evidence>
<evidence type="ECO:0000256" key="5">
    <source>
        <dbReference type="ARBA" id="ARBA00022692"/>
    </source>
</evidence>
<organism evidence="9 10">
    <name type="scientific">Vibrio genomosp. F6 str. FF-238</name>
    <dbReference type="NCBI Taxonomy" id="1191298"/>
    <lineage>
        <taxon>Bacteria</taxon>
        <taxon>Pseudomonadati</taxon>
        <taxon>Pseudomonadota</taxon>
        <taxon>Gammaproteobacteria</taxon>
        <taxon>Vibrionales</taxon>
        <taxon>Vibrionaceae</taxon>
        <taxon>Vibrio</taxon>
    </lineage>
</organism>
<feature type="transmembrane region" description="Helical" evidence="8">
    <location>
        <begin position="74"/>
        <end position="93"/>
    </location>
</feature>
<keyword evidence="4 8" id="KW-1003">Cell membrane</keyword>
<keyword evidence="5 8" id="KW-0812">Transmembrane</keyword>
<dbReference type="InterPro" id="IPR052017">
    <property type="entry name" value="TSUP"/>
</dbReference>
<sequence>MDLILSPTFFALILVFIFAAIVRGFSGFGFTLIALPLSALFVPVIKLVPVFMLIDCLGNIQLLPKVRRSVDWSWVAHVFIPCLVFTPVGLLLLTSVDQQAIILIISGFIFASAFMIQRGFQYSKKSRVAPLILGSLAGIMNGAASMSGPPIGTHALASPFSPIVARACLIAFFVLADSTAFISASVAGLVDWNTVILTLALLPSSMFGGAVGTKLFDKYGAAKFKPVTIGLLVVIASFSVLRVVFNS</sequence>
<dbReference type="GO" id="GO:0005886">
    <property type="term" value="C:plasma membrane"/>
    <property type="evidence" value="ECO:0007669"/>
    <property type="project" value="UniProtKB-SubCell"/>
</dbReference>
<keyword evidence="6 8" id="KW-1133">Transmembrane helix</keyword>